<sequence>MMTDNGATSVDGGGPLHLPPCPRVEQPPPFASSITSSLLPPPPPPSSSPSPSIPSPSASSTSATFPKATLSPPSFTPSPPSAPNPMMVHALLSTATPHLQGEVLEGEESVDEGGDGVVVGKAANVLDAGGERREGEGEDEWGGRGASSEEVIEAEGRGRSTSGTRVRGPPPSMPTASPSAIDTVHH</sequence>
<feature type="compositionally biased region" description="Pro residues" evidence="1">
    <location>
        <begin position="39"/>
        <end position="54"/>
    </location>
</feature>
<comment type="caution">
    <text evidence="2">The sequence shown here is derived from an EMBL/GenBank/DDBJ whole genome shotgun (WGS) entry which is preliminary data.</text>
</comment>
<proteinExistence type="predicted"/>
<feature type="compositionally biased region" description="Pro residues" evidence="1">
    <location>
        <begin position="74"/>
        <end position="83"/>
    </location>
</feature>
<dbReference type="EMBL" id="AMZH03005038">
    <property type="protein sequence ID" value="RRT67463.1"/>
    <property type="molecule type" value="Genomic_DNA"/>
</dbReference>
<feature type="region of interest" description="Disordered" evidence="1">
    <location>
        <begin position="1"/>
        <end position="186"/>
    </location>
</feature>
<accession>A0A426ZTV2</accession>
<name>A0A426ZTV2_ENSVE</name>
<dbReference type="AlphaFoldDB" id="A0A426ZTV2"/>
<feature type="compositionally biased region" description="Acidic residues" evidence="1">
    <location>
        <begin position="104"/>
        <end position="114"/>
    </location>
</feature>
<evidence type="ECO:0000313" key="2">
    <source>
        <dbReference type="EMBL" id="RRT67463.1"/>
    </source>
</evidence>
<organism evidence="2 3">
    <name type="scientific">Ensete ventricosum</name>
    <name type="common">Abyssinian banana</name>
    <name type="synonym">Musa ensete</name>
    <dbReference type="NCBI Taxonomy" id="4639"/>
    <lineage>
        <taxon>Eukaryota</taxon>
        <taxon>Viridiplantae</taxon>
        <taxon>Streptophyta</taxon>
        <taxon>Embryophyta</taxon>
        <taxon>Tracheophyta</taxon>
        <taxon>Spermatophyta</taxon>
        <taxon>Magnoliopsida</taxon>
        <taxon>Liliopsida</taxon>
        <taxon>Zingiberales</taxon>
        <taxon>Musaceae</taxon>
        <taxon>Ensete</taxon>
    </lineage>
</organism>
<gene>
    <name evidence="2" type="ORF">B296_00019278</name>
</gene>
<dbReference type="Proteomes" id="UP000287651">
    <property type="component" value="Unassembled WGS sequence"/>
</dbReference>
<feature type="compositionally biased region" description="Pro residues" evidence="1">
    <location>
        <begin position="17"/>
        <end position="30"/>
    </location>
</feature>
<reference evidence="2 3" key="1">
    <citation type="journal article" date="2014" name="Agronomy (Basel)">
        <title>A Draft Genome Sequence for Ensete ventricosum, the Drought-Tolerant Tree Against Hunger.</title>
        <authorList>
            <person name="Harrison J."/>
            <person name="Moore K.A."/>
            <person name="Paszkiewicz K."/>
            <person name="Jones T."/>
            <person name="Grant M."/>
            <person name="Ambacheew D."/>
            <person name="Muzemil S."/>
            <person name="Studholme D.J."/>
        </authorList>
    </citation>
    <scope>NUCLEOTIDE SEQUENCE [LARGE SCALE GENOMIC DNA]</scope>
</reference>
<protein>
    <submittedName>
        <fullName evidence="2">Uncharacterized protein</fullName>
    </submittedName>
</protein>
<evidence type="ECO:0000313" key="3">
    <source>
        <dbReference type="Proteomes" id="UP000287651"/>
    </source>
</evidence>
<evidence type="ECO:0000256" key="1">
    <source>
        <dbReference type="SAM" id="MobiDB-lite"/>
    </source>
</evidence>